<dbReference type="eggNOG" id="ENOG50304U9">
    <property type="taxonomic scope" value="Bacteria"/>
</dbReference>
<organism evidence="2 3">
    <name type="scientific">Facklamia languida CCUG 37842</name>
    <dbReference type="NCBI Taxonomy" id="883113"/>
    <lineage>
        <taxon>Bacteria</taxon>
        <taxon>Bacillati</taxon>
        <taxon>Bacillota</taxon>
        <taxon>Bacilli</taxon>
        <taxon>Lactobacillales</taxon>
        <taxon>Aerococcaceae</taxon>
        <taxon>Facklamia</taxon>
    </lineage>
</organism>
<dbReference type="EMBL" id="AGEG01000002">
    <property type="protein sequence ID" value="EHR38084.1"/>
    <property type="molecule type" value="Genomic_DNA"/>
</dbReference>
<name>H3NH29_9LACT</name>
<dbReference type="Pfam" id="PF11772">
    <property type="entry name" value="EpuA"/>
    <property type="match status" value="1"/>
</dbReference>
<dbReference type="Proteomes" id="UP000006190">
    <property type="component" value="Unassembled WGS sequence"/>
</dbReference>
<keyword evidence="3" id="KW-1185">Reference proteome</keyword>
<accession>H3NH29</accession>
<dbReference type="AlphaFoldDB" id="H3NH29"/>
<keyword evidence="1" id="KW-0472">Membrane</keyword>
<protein>
    <recommendedName>
        <fullName evidence="4">DNA-directed RNA polymerase subunit beta</fullName>
    </recommendedName>
</protein>
<dbReference type="InterPro" id="IPR024596">
    <property type="entry name" value="RNApol_su_b/EpuA"/>
</dbReference>
<dbReference type="STRING" id="883113.HMPREF9708_00168"/>
<evidence type="ECO:0000313" key="3">
    <source>
        <dbReference type="Proteomes" id="UP000006190"/>
    </source>
</evidence>
<keyword evidence="1" id="KW-1133">Transmembrane helix</keyword>
<dbReference type="PATRIC" id="fig|883113.3.peg.165"/>
<evidence type="ECO:0000313" key="2">
    <source>
        <dbReference type="EMBL" id="EHR38084.1"/>
    </source>
</evidence>
<evidence type="ECO:0000256" key="1">
    <source>
        <dbReference type="SAM" id="Phobius"/>
    </source>
</evidence>
<evidence type="ECO:0008006" key="4">
    <source>
        <dbReference type="Google" id="ProtNLM"/>
    </source>
</evidence>
<proteinExistence type="predicted"/>
<sequence length="78" mass="8955">MATHHWLNEVSNVEESKYLKYPLGKVILKSILKFIVFLLVVGLVFALGLIIGYAVIGKGHVWAVFNQDTWRHIMNFLN</sequence>
<gene>
    <name evidence="2" type="ORF">HMPREF9708_00168</name>
</gene>
<keyword evidence="1" id="KW-0812">Transmembrane</keyword>
<feature type="transmembrane region" description="Helical" evidence="1">
    <location>
        <begin position="34"/>
        <end position="56"/>
    </location>
</feature>
<dbReference type="HOGENOM" id="CLU_151134_2_2_9"/>
<comment type="caution">
    <text evidence="2">The sequence shown here is derived from an EMBL/GenBank/DDBJ whole genome shotgun (WGS) entry which is preliminary data.</text>
</comment>
<reference evidence="2 3" key="1">
    <citation type="submission" date="2012-01" db="EMBL/GenBank/DDBJ databases">
        <title>The Genome Sequence of Facklamia languida CCUG 37842.</title>
        <authorList>
            <consortium name="The Broad Institute Genome Sequencing Platform"/>
            <person name="Earl A."/>
            <person name="Ward D."/>
            <person name="Feldgarden M."/>
            <person name="Gevers D."/>
            <person name="Huys G."/>
            <person name="Young S.K."/>
            <person name="Zeng Q."/>
            <person name="Gargeya S."/>
            <person name="Fitzgerald M."/>
            <person name="Haas B."/>
            <person name="Abouelleil A."/>
            <person name="Alvarado L."/>
            <person name="Arachchi H.M."/>
            <person name="Berlin A."/>
            <person name="Chapman S.B."/>
            <person name="Gearin G."/>
            <person name="Goldberg J."/>
            <person name="Griggs A."/>
            <person name="Gujja S."/>
            <person name="Hansen M."/>
            <person name="Heiman D."/>
            <person name="Howarth C."/>
            <person name="Larimer J."/>
            <person name="Lui A."/>
            <person name="MacDonald P.J.P."/>
            <person name="McCowen C."/>
            <person name="Montmayeur A."/>
            <person name="Murphy C."/>
            <person name="Neiman D."/>
            <person name="Pearson M."/>
            <person name="Priest M."/>
            <person name="Roberts A."/>
            <person name="Saif S."/>
            <person name="Shea T."/>
            <person name="Sisk P."/>
            <person name="Stolte C."/>
            <person name="Sykes S."/>
            <person name="Wortman J."/>
            <person name="Nusbaum C."/>
            <person name="Birren B."/>
        </authorList>
    </citation>
    <scope>NUCLEOTIDE SEQUENCE [LARGE SCALE GENOMIC DNA]</scope>
    <source>
        <strain evidence="2 3">CCUG 37842</strain>
    </source>
</reference>